<comment type="caution">
    <text evidence="1">The sequence shown here is derived from an EMBL/GenBank/DDBJ whole genome shotgun (WGS) entry which is preliminary data.</text>
</comment>
<proteinExistence type="predicted"/>
<dbReference type="AlphaFoldDB" id="A0A921B3I2"/>
<evidence type="ECO:0000313" key="1">
    <source>
        <dbReference type="EMBL" id="HJE15276.1"/>
    </source>
</evidence>
<reference evidence="1" key="2">
    <citation type="submission" date="2021-09" db="EMBL/GenBank/DDBJ databases">
        <authorList>
            <person name="Gilroy R."/>
        </authorList>
    </citation>
    <scope>NUCLEOTIDE SEQUENCE</scope>
    <source>
        <strain evidence="1">CHK173-2119</strain>
    </source>
</reference>
<dbReference type="InterPro" id="IPR035628">
    <property type="entry name" value="TcpC_C"/>
</dbReference>
<gene>
    <name evidence="1" type="ORF">K8W17_04280</name>
</gene>
<dbReference type="InterPro" id="IPR024735">
    <property type="entry name" value="TcpC"/>
</dbReference>
<accession>A0A921B3I2</accession>
<dbReference type="Pfam" id="PF12642">
    <property type="entry name" value="TpcC"/>
    <property type="match status" value="1"/>
</dbReference>
<name>A0A921B3I2_9LACO</name>
<dbReference type="EMBL" id="DYXY01000107">
    <property type="protein sequence ID" value="HJE15276.1"/>
    <property type="molecule type" value="Genomic_DNA"/>
</dbReference>
<reference evidence="1" key="1">
    <citation type="journal article" date="2021" name="PeerJ">
        <title>Extensive microbial diversity within the chicken gut microbiome revealed by metagenomics and culture.</title>
        <authorList>
            <person name="Gilroy R."/>
            <person name="Ravi A."/>
            <person name="Getino M."/>
            <person name="Pursley I."/>
            <person name="Horton D.L."/>
            <person name="Alikhan N.F."/>
            <person name="Baker D."/>
            <person name="Gharbi K."/>
            <person name="Hall N."/>
            <person name="Watson M."/>
            <person name="Adriaenssens E.M."/>
            <person name="Foster-Nyarko E."/>
            <person name="Jarju S."/>
            <person name="Secka A."/>
            <person name="Antonio M."/>
            <person name="Oren A."/>
            <person name="Chaudhuri R.R."/>
            <person name="La Ragione R."/>
            <person name="Hildebrand F."/>
            <person name="Pallen M.J."/>
        </authorList>
    </citation>
    <scope>NUCLEOTIDE SEQUENCE</scope>
    <source>
        <strain evidence="1">CHK173-2119</strain>
    </source>
</reference>
<organism evidence="1 2">
    <name type="scientific">Lapidilactobacillus dextrinicus</name>
    <dbReference type="NCBI Taxonomy" id="51664"/>
    <lineage>
        <taxon>Bacteria</taxon>
        <taxon>Bacillati</taxon>
        <taxon>Bacillota</taxon>
        <taxon>Bacilli</taxon>
        <taxon>Lactobacillales</taxon>
        <taxon>Lactobacillaceae</taxon>
        <taxon>Lapidilactobacillus</taxon>
    </lineage>
</organism>
<evidence type="ECO:0000313" key="2">
    <source>
        <dbReference type="Proteomes" id="UP000774947"/>
    </source>
</evidence>
<dbReference type="CDD" id="cd16428">
    <property type="entry name" value="TcpC_C"/>
    <property type="match status" value="1"/>
</dbReference>
<protein>
    <submittedName>
        <fullName evidence="1">Conjugal transfer protein</fullName>
    </submittedName>
</protein>
<sequence length="51" mass="5947">MINPIFKKSDRKLEANITVKYLDTVTNMTQLSQYQLILKKTADNWMIESGI</sequence>
<dbReference type="Proteomes" id="UP000774947">
    <property type="component" value="Unassembled WGS sequence"/>
</dbReference>